<keyword evidence="1" id="KW-0732">Signal</keyword>
<organism evidence="2 3">
    <name type="scientific">Falsarthrobacter nasiphocae</name>
    <dbReference type="NCBI Taxonomy" id="189863"/>
    <lineage>
        <taxon>Bacteria</taxon>
        <taxon>Bacillati</taxon>
        <taxon>Actinomycetota</taxon>
        <taxon>Actinomycetes</taxon>
        <taxon>Micrococcales</taxon>
        <taxon>Micrococcaceae</taxon>
        <taxon>Falsarthrobacter</taxon>
    </lineage>
</organism>
<protein>
    <recommendedName>
        <fullName evidence="4">Lipoprotein</fullName>
    </recommendedName>
</protein>
<dbReference type="RefSeq" id="WP_309852283.1">
    <property type="nucleotide sequence ID" value="NZ_BAAAIU010000004.1"/>
</dbReference>
<dbReference type="PROSITE" id="PS51318">
    <property type="entry name" value="TAT"/>
    <property type="match status" value="1"/>
</dbReference>
<evidence type="ECO:0000313" key="3">
    <source>
        <dbReference type="Proteomes" id="UP001247307"/>
    </source>
</evidence>
<reference evidence="2" key="1">
    <citation type="submission" date="2023-07" db="EMBL/GenBank/DDBJ databases">
        <title>Sequencing the genomes of 1000 actinobacteria strains.</title>
        <authorList>
            <person name="Klenk H.-P."/>
        </authorList>
    </citation>
    <scope>NUCLEOTIDE SEQUENCE</scope>
    <source>
        <strain evidence="2">DSM 13988</strain>
    </source>
</reference>
<evidence type="ECO:0000313" key="2">
    <source>
        <dbReference type="EMBL" id="MDR6892757.1"/>
    </source>
</evidence>
<dbReference type="EMBL" id="JAVDUI010000001">
    <property type="protein sequence ID" value="MDR6892757.1"/>
    <property type="molecule type" value="Genomic_DNA"/>
</dbReference>
<name>A0AAE3YHE3_9MICC</name>
<feature type="signal peptide" evidence="1">
    <location>
        <begin position="1"/>
        <end position="31"/>
    </location>
</feature>
<sequence>MAQSIPRRKIAAGAAWSAPAVALASAAPARAASKHCTPWSNWNYRIENVQYVGIDGALGTVSFWTVVEPGTQPVGGCAAPDDISTVSLTVTVTRNAGSVNRFRTVTLAQLDRITQVVKTYDVAKTKHHPIGGTDYEWVITFNPSDVYRLNGQHRFYTTLHAGDGGILGGRITNRLQINGVTQTFENQGDQVF</sequence>
<keyword evidence="3" id="KW-1185">Reference proteome</keyword>
<gene>
    <name evidence="2" type="ORF">J2S35_001697</name>
</gene>
<proteinExistence type="predicted"/>
<feature type="chain" id="PRO_5042064388" description="Lipoprotein" evidence="1">
    <location>
        <begin position="32"/>
        <end position="192"/>
    </location>
</feature>
<comment type="caution">
    <text evidence="2">The sequence shown here is derived from an EMBL/GenBank/DDBJ whole genome shotgun (WGS) entry which is preliminary data.</text>
</comment>
<dbReference type="InterPro" id="IPR006311">
    <property type="entry name" value="TAT_signal"/>
</dbReference>
<dbReference type="Proteomes" id="UP001247307">
    <property type="component" value="Unassembled WGS sequence"/>
</dbReference>
<dbReference type="AlphaFoldDB" id="A0AAE3YHE3"/>
<evidence type="ECO:0000256" key="1">
    <source>
        <dbReference type="SAM" id="SignalP"/>
    </source>
</evidence>
<accession>A0AAE3YHE3</accession>
<evidence type="ECO:0008006" key="4">
    <source>
        <dbReference type="Google" id="ProtNLM"/>
    </source>
</evidence>